<dbReference type="AlphaFoldDB" id="A0A498DEL1"/>
<reference evidence="3 4" key="1">
    <citation type="submission" date="2018-10" db="EMBL/GenBank/DDBJ databases">
        <title>Oceanobacillus sp. YLB-02 draft genome.</title>
        <authorList>
            <person name="Yu L."/>
        </authorList>
    </citation>
    <scope>NUCLEOTIDE SEQUENCE [LARGE SCALE GENOMIC DNA]</scope>
    <source>
        <strain evidence="3 4">YLB-02</strain>
    </source>
</reference>
<dbReference type="InterPro" id="IPR019076">
    <property type="entry name" value="Spore_lipoprot_YhcN/YlaJ-like"/>
</dbReference>
<dbReference type="EMBL" id="RCHR01000001">
    <property type="protein sequence ID" value="RLL47975.1"/>
    <property type="molecule type" value="Genomic_DNA"/>
</dbReference>
<evidence type="ECO:0000256" key="1">
    <source>
        <dbReference type="SAM" id="MobiDB-lite"/>
    </source>
</evidence>
<comment type="caution">
    <text evidence="3">The sequence shown here is derived from an EMBL/GenBank/DDBJ whole genome shotgun (WGS) entry which is preliminary data.</text>
</comment>
<dbReference type="Pfam" id="PF09580">
    <property type="entry name" value="Spore_YhcN_YlaJ"/>
    <property type="match status" value="1"/>
</dbReference>
<feature type="region of interest" description="Disordered" evidence="1">
    <location>
        <begin position="22"/>
        <end position="77"/>
    </location>
</feature>
<dbReference type="OrthoDB" id="2969417at2"/>
<dbReference type="PROSITE" id="PS51257">
    <property type="entry name" value="PROKAR_LIPOPROTEIN"/>
    <property type="match status" value="1"/>
</dbReference>
<gene>
    <name evidence="3" type="ORF">D8M04_01470</name>
</gene>
<evidence type="ECO:0000313" key="3">
    <source>
        <dbReference type="EMBL" id="RLL47975.1"/>
    </source>
</evidence>
<evidence type="ECO:0000313" key="4">
    <source>
        <dbReference type="Proteomes" id="UP000270219"/>
    </source>
</evidence>
<protein>
    <recommendedName>
        <fullName evidence="5">Sporulation protein</fullName>
    </recommendedName>
</protein>
<feature type="chain" id="PRO_5038511681" description="Sporulation protein" evidence="2">
    <location>
        <begin position="17"/>
        <end position="170"/>
    </location>
</feature>
<sequence length="170" mass="19379">MLKIIGLNLLMLFSLAGCGVGQHTEEDNKENDTLQIKNQNNREETGTPYGYNHTSDRDGGLNSASNQDKYSDPHTTDESLLLTEELRKHKDIIQVQVASTQERIIVGVILREAKHTISKEDIEKEIKQILPNINKEIIVYTDDVSWDYYKDQNARPKSNENGKTMEDFGE</sequence>
<feature type="compositionally biased region" description="Basic and acidic residues" evidence="1">
    <location>
        <begin position="23"/>
        <end position="32"/>
    </location>
</feature>
<evidence type="ECO:0008006" key="5">
    <source>
        <dbReference type="Google" id="ProtNLM"/>
    </source>
</evidence>
<dbReference type="Proteomes" id="UP000270219">
    <property type="component" value="Unassembled WGS sequence"/>
</dbReference>
<proteinExistence type="predicted"/>
<keyword evidence="2" id="KW-0732">Signal</keyword>
<keyword evidence="4" id="KW-1185">Reference proteome</keyword>
<feature type="signal peptide" evidence="2">
    <location>
        <begin position="1"/>
        <end position="16"/>
    </location>
</feature>
<accession>A0A498DEL1</accession>
<organism evidence="3 4">
    <name type="scientific">Oceanobacillus piezotolerans</name>
    <dbReference type="NCBI Taxonomy" id="2448030"/>
    <lineage>
        <taxon>Bacteria</taxon>
        <taxon>Bacillati</taxon>
        <taxon>Bacillota</taxon>
        <taxon>Bacilli</taxon>
        <taxon>Bacillales</taxon>
        <taxon>Bacillaceae</taxon>
        <taxon>Oceanobacillus</taxon>
    </lineage>
</organism>
<dbReference type="RefSeq" id="WP_121520699.1">
    <property type="nucleotide sequence ID" value="NZ_RCHR01000001.1"/>
</dbReference>
<name>A0A498DEL1_9BACI</name>
<evidence type="ECO:0000256" key="2">
    <source>
        <dbReference type="SAM" id="SignalP"/>
    </source>
</evidence>